<dbReference type="SUPFAM" id="SSF53756">
    <property type="entry name" value="UDP-Glycosyltransferase/glycogen phosphorylase"/>
    <property type="match status" value="1"/>
</dbReference>
<dbReference type="EMBL" id="CP133218">
    <property type="protein sequence ID" value="WML90273.1"/>
    <property type="molecule type" value="Genomic_DNA"/>
</dbReference>
<proteinExistence type="predicted"/>
<protein>
    <submittedName>
        <fullName evidence="2">Glycosyltransferase</fullName>
        <ecNumber evidence="2">2.4.-.-</ecNumber>
    </submittedName>
</protein>
<dbReference type="Pfam" id="PF13439">
    <property type="entry name" value="Glyco_transf_4"/>
    <property type="match status" value="1"/>
</dbReference>
<organism evidence="2 3">
    <name type="scientific">Thiothrix lacustris</name>
    <dbReference type="NCBI Taxonomy" id="525917"/>
    <lineage>
        <taxon>Bacteria</taxon>
        <taxon>Pseudomonadati</taxon>
        <taxon>Pseudomonadota</taxon>
        <taxon>Gammaproteobacteria</taxon>
        <taxon>Thiotrichales</taxon>
        <taxon>Thiotrichaceae</taxon>
        <taxon>Thiothrix</taxon>
    </lineage>
</organism>
<evidence type="ECO:0000313" key="3">
    <source>
        <dbReference type="Proteomes" id="UP001236657"/>
    </source>
</evidence>
<evidence type="ECO:0000259" key="1">
    <source>
        <dbReference type="Pfam" id="PF13439"/>
    </source>
</evidence>
<gene>
    <name evidence="2" type="ORF">RCF98_15045</name>
</gene>
<dbReference type="Gene3D" id="3.40.50.2000">
    <property type="entry name" value="Glycogen Phosphorylase B"/>
    <property type="match status" value="2"/>
</dbReference>
<dbReference type="PANTHER" id="PTHR12526">
    <property type="entry name" value="GLYCOSYLTRANSFERASE"/>
    <property type="match status" value="1"/>
</dbReference>
<evidence type="ECO:0000313" key="2">
    <source>
        <dbReference type="EMBL" id="WML90273.1"/>
    </source>
</evidence>
<dbReference type="InterPro" id="IPR028098">
    <property type="entry name" value="Glyco_trans_4-like_N"/>
</dbReference>
<keyword evidence="3" id="KW-1185">Reference proteome</keyword>
<reference evidence="2 3" key="1">
    <citation type="submission" date="2023-08" db="EMBL/GenBank/DDBJ databases">
        <title>New molecular markers tilS and rpoB for phylogenetic and monitoring studies of the genus Thiothrix biodiversity.</title>
        <authorList>
            <person name="Ravin N.V."/>
            <person name="Smolyakov D."/>
            <person name="Markov N.D."/>
            <person name="Beletsky A.V."/>
            <person name="Mardanov A.V."/>
            <person name="Rudenko T.S."/>
            <person name="Grabovich M.Y."/>
        </authorList>
    </citation>
    <scope>NUCLEOTIDE SEQUENCE [LARGE SCALE GENOMIC DNA]</scope>
    <source>
        <strain evidence="2 3">MK1</strain>
    </source>
</reference>
<feature type="domain" description="Glycosyltransferase subfamily 4-like N-terminal" evidence="1">
    <location>
        <begin position="27"/>
        <end position="183"/>
    </location>
</feature>
<keyword evidence="2" id="KW-0808">Transferase</keyword>
<dbReference type="GO" id="GO:0016757">
    <property type="term" value="F:glycosyltransferase activity"/>
    <property type="evidence" value="ECO:0007669"/>
    <property type="project" value="UniProtKB-KW"/>
</dbReference>
<dbReference type="RefSeq" id="WP_038141343.1">
    <property type="nucleotide sequence ID" value="NZ_CP133218.1"/>
</dbReference>
<accession>A0ABY9MP03</accession>
<name>A0ABY9MP03_9GAMM</name>
<dbReference type="EC" id="2.4.-.-" evidence="2"/>
<keyword evidence="2" id="KW-0328">Glycosyltransferase</keyword>
<sequence length="422" mass="47927">MMENKTKKICVVHIITGLDADESALMLYKLLAHIDRSQFEPVVISLDGEADLSNRIRAHGITVYSLDMSNNLTVGWQIFKLAHLLRSIKPDIIQGWMYHGNLATSLANLSLGNRYPLIWTVHNTLYNIRQKSRTTRWIIELTTKRSNTATRILYNTELNASQHISIGYDDQHTQIIPNGFDTQLFSPNAYRRSNSRQMLGIPEDAIVIGMFTHDFSLNDHTLFLEATHLLLQHHKNVHFLLVGQDLTPEHPSIISLLKRSPMPQNIHLLGERKDTHSLMNTLDIFSLISSSADGFPNSVIEAMACGIPCITTDIIDLPHITGHTGQTLQTSDTTPSALAFIWLEWINAGEAWRKEMGLRGMAYIQQHYNIRQITDQYQATYKELVNHGRTNGFLLPFQQTQFSRHAEKCTQNDSKSCTQGSR</sequence>
<dbReference type="Pfam" id="PF13692">
    <property type="entry name" value="Glyco_trans_1_4"/>
    <property type="match status" value="1"/>
</dbReference>
<dbReference type="Proteomes" id="UP001236657">
    <property type="component" value="Chromosome"/>
</dbReference>